<evidence type="ECO:0000313" key="1">
    <source>
        <dbReference type="EMBL" id="NBG88897.1"/>
    </source>
</evidence>
<sequence length="124" mass="14173">MNKASRLQAAKTWLPKYEGENIVKGYSKHFAVDRLSAVNELQILGVQIDPEYIKQLKETAKNKEKASKLRKLQKEQAQALEEDSDSDETFYYIAGYTSGGVPYGITWEEMGMDPFEDEDDDIPF</sequence>
<reference evidence="1 2" key="1">
    <citation type="submission" date="2019-04" db="EMBL/GenBank/DDBJ databases">
        <title>Isachenkonia alkalipeptolytica gen. nov. sp. nov. a new anaerobic, alkiliphilic organothrophic bacterium capable to reduce synthesized ferrihydrite isolated from a soda lake.</title>
        <authorList>
            <person name="Toshchakov S.V."/>
            <person name="Zavarzina D.G."/>
            <person name="Zhilina T.N."/>
            <person name="Kostrikina N.A."/>
            <person name="Kublanov I.V."/>
        </authorList>
    </citation>
    <scope>NUCLEOTIDE SEQUENCE [LARGE SCALE GENOMIC DNA]</scope>
    <source>
        <strain evidence="1 2">Z-1701</strain>
    </source>
</reference>
<gene>
    <name evidence="1" type="ORF">ISALK_10330</name>
</gene>
<dbReference type="AlphaFoldDB" id="A0AA43XLI7"/>
<keyword evidence="2" id="KW-1185">Reference proteome</keyword>
<organism evidence="1 2">
    <name type="scientific">Isachenkonia alkalipeptolytica</name>
    <dbReference type="NCBI Taxonomy" id="2565777"/>
    <lineage>
        <taxon>Bacteria</taxon>
        <taxon>Bacillati</taxon>
        <taxon>Bacillota</taxon>
        <taxon>Clostridia</taxon>
        <taxon>Eubacteriales</taxon>
        <taxon>Clostridiaceae</taxon>
        <taxon>Isachenkonia</taxon>
    </lineage>
</organism>
<name>A0AA43XLI7_9CLOT</name>
<dbReference type="Proteomes" id="UP000449710">
    <property type="component" value="Unassembled WGS sequence"/>
</dbReference>
<proteinExistence type="predicted"/>
<protein>
    <submittedName>
        <fullName evidence="1">Uncharacterized protein</fullName>
    </submittedName>
</protein>
<comment type="caution">
    <text evidence="1">The sequence shown here is derived from an EMBL/GenBank/DDBJ whole genome shotgun (WGS) entry which is preliminary data.</text>
</comment>
<accession>A0AA43XLI7</accession>
<evidence type="ECO:0000313" key="2">
    <source>
        <dbReference type="Proteomes" id="UP000449710"/>
    </source>
</evidence>
<dbReference type="EMBL" id="SUMG01000013">
    <property type="protein sequence ID" value="NBG88897.1"/>
    <property type="molecule type" value="Genomic_DNA"/>
</dbReference>